<reference evidence="1" key="1">
    <citation type="submission" date="2020-07" db="EMBL/GenBank/DDBJ databases">
        <title>Ethylene signaling mediates host invasion by parasitic plants.</title>
        <authorList>
            <person name="Yoshida S."/>
        </authorList>
    </citation>
    <scope>NUCLEOTIDE SEQUENCE</scope>
    <source>
        <strain evidence="1">Okayama</strain>
    </source>
</reference>
<accession>A0A830CJG9</accession>
<comment type="caution">
    <text evidence="1">The sequence shown here is derived from an EMBL/GenBank/DDBJ whole genome shotgun (WGS) entry which is preliminary data.</text>
</comment>
<protein>
    <submittedName>
        <fullName evidence="1">Uncharacterized protein</fullName>
    </submittedName>
</protein>
<keyword evidence="2" id="KW-1185">Reference proteome</keyword>
<evidence type="ECO:0000313" key="2">
    <source>
        <dbReference type="Proteomes" id="UP000653305"/>
    </source>
</evidence>
<dbReference type="OrthoDB" id="1910345at2759"/>
<dbReference type="Proteomes" id="UP000653305">
    <property type="component" value="Unassembled WGS sequence"/>
</dbReference>
<sequence length="64" mass="7130">MSAEEKKPKRIVFEEVKNISTDPETLMAEINSAISALEYARAATLSRSPPPFPKQNTLLKKLIS</sequence>
<dbReference type="AlphaFoldDB" id="A0A830CJG9"/>
<dbReference type="EMBL" id="BMAC01000355">
    <property type="protein sequence ID" value="GFP94541.1"/>
    <property type="molecule type" value="Genomic_DNA"/>
</dbReference>
<evidence type="ECO:0000313" key="1">
    <source>
        <dbReference type="EMBL" id="GFP94541.1"/>
    </source>
</evidence>
<gene>
    <name evidence="1" type="ORF">PHJA_001598500</name>
</gene>
<name>A0A830CJG9_9LAMI</name>
<proteinExistence type="predicted"/>
<organism evidence="1 2">
    <name type="scientific">Phtheirospermum japonicum</name>
    <dbReference type="NCBI Taxonomy" id="374723"/>
    <lineage>
        <taxon>Eukaryota</taxon>
        <taxon>Viridiplantae</taxon>
        <taxon>Streptophyta</taxon>
        <taxon>Embryophyta</taxon>
        <taxon>Tracheophyta</taxon>
        <taxon>Spermatophyta</taxon>
        <taxon>Magnoliopsida</taxon>
        <taxon>eudicotyledons</taxon>
        <taxon>Gunneridae</taxon>
        <taxon>Pentapetalae</taxon>
        <taxon>asterids</taxon>
        <taxon>lamiids</taxon>
        <taxon>Lamiales</taxon>
        <taxon>Orobanchaceae</taxon>
        <taxon>Orobanchaceae incertae sedis</taxon>
        <taxon>Phtheirospermum</taxon>
    </lineage>
</organism>